<accession>A0A1J7BYK6</accession>
<evidence type="ECO:0000313" key="2">
    <source>
        <dbReference type="Proteomes" id="UP000182826"/>
    </source>
</evidence>
<comment type="caution">
    <text evidence="1">The sequence shown here is derived from an EMBL/GenBank/DDBJ whole genome shotgun (WGS) entry which is preliminary data.</text>
</comment>
<reference evidence="1 2" key="1">
    <citation type="submission" date="2016-10" db="EMBL/GenBank/DDBJ databases">
        <title>Draft Genome Sequence of Rhizobacteria Flavobacterium johnsoniae CI04.</title>
        <authorList>
            <person name="Bravo J.I."/>
            <person name="Lozano G.L."/>
            <person name="Handelsman J."/>
        </authorList>
    </citation>
    <scope>NUCLEOTIDE SEQUENCE [LARGE SCALE GENOMIC DNA]</scope>
    <source>
        <strain evidence="1 2">CI04</strain>
    </source>
</reference>
<sequence length="60" mass="7341">MPKNKFFKRLFYPLKNYFFYLLSHFIFQSAFRLNLENILPKLFSAQNINTQEILLLKLQP</sequence>
<gene>
    <name evidence="1" type="ORF">BKM63_00295</name>
</gene>
<name>A0A1J7BYK6_FLAJO</name>
<proteinExistence type="predicted"/>
<keyword evidence="2" id="KW-1185">Reference proteome</keyword>
<organism evidence="1 2">
    <name type="scientific">Flavobacterium johnsoniae</name>
    <name type="common">Cytophaga johnsonae</name>
    <dbReference type="NCBI Taxonomy" id="986"/>
    <lineage>
        <taxon>Bacteria</taxon>
        <taxon>Pseudomonadati</taxon>
        <taxon>Bacteroidota</taxon>
        <taxon>Flavobacteriia</taxon>
        <taxon>Flavobacteriales</taxon>
        <taxon>Flavobacteriaceae</taxon>
        <taxon>Flavobacterium</taxon>
    </lineage>
</organism>
<dbReference type="EMBL" id="MLFK01000001">
    <property type="protein sequence ID" value="OIV43683.1"/>
    <property type="molecule type" value="Genomic_DNA"/>
</dbReference>
<protein>
    <submittedName>
        <fullName evidence="1">Uncharacterized protein</fullName>
    </submittedName>
</protein>
<dbReference type="Proteomes" id="UP000182826">
    <property type="component" value="Unassembled WGS sequence"/>
</dbReference>
<dbReference type="AlphaFoldDB" id="A0A1J7BYK6"/>
<evidence type="ECO:0000313" key="1">
    <source>
        <dbReference type="EMBL" id="OIV43683.1"/>
    </source>
</evidence>